<name>A0AAN8YND2_SOLBU</name>
<reference evidence="1 2" key="1">
    <citation type="submission" date="2024-02" db="EMBL/GenBank/DDBJ databases">
        <title>de novo genome assembly of Solanum bulbocastanum strain 11H21.</title>
        <authorList>
            <person name="Hosaka A.J."/>
        </authorList>
    </citation>
    <scope>NUCLEOTIDE SEQUENCE [LARGE SCALE GENOMIC DNA]</scope>
    <source>
        <tissue evidence="1">Young leaves</tissue>
    </source>
</reference>
<evidence type="ECO:0000313" key="2">
    <source>
        <dbReference type="Proteomes" id="UP001371456"/>
    </source>
</evidence>
<sequence>MRWFTDGDRNTKFFHSYVKGRKRKLQLNEIIDGQVVLYKESKDIGEVIAKVFEQQFKEKTFNYDYTMIDCIHKLITAEQQENMNKTSMEEDVREMVFSLNSDNICELDSYSGNFFQSHWKIIKEAILKIVATFFCGLDLPRFVTNMNLVLIPKTEQVRRSQI</sequence>
<comment type="caution">
    <text evidence="1">The sequence shown here is derived from an EMBL/GenBank/DDBJ whole genome shotgun (WGS) entry which is preliminary data.</text>
</comment>
<evidence type="ECO:0000313" key="1">
    <source>
        <dbReference type="EMBL" id="KAK6803878.1"/>
    </source>
</evidence>
<gene>
    <name evidence="1" type="ORF">RDI58_001662</name>
</gene>
<dbReference type="Proteomes" id="UP001371456">
    <property type="component" value="Unassembled WGS sequence"/>
</dbReference>
<dbReference type="AlphaFoldDB" id="A0AAN8YND2"/>
<protein>
    <submittedName>
        <fullName evidence="1">Uncharacterized protein</fullName>
    </submittedName>
</protein>
<proteinExistence type="predicted"/>
<organism evidence="1 2">
    <name type="scientific">Solanum bulbocastanum</name>
    <name type="common">Wild potato</name>
    <dbReference type="NCBI Taxonomy" id="147425"/>
    <lineage>
        <taxon>Eukaryota</taxon>
        <taxon>Viridiplantae</taxon>
        <taxon>Streptophyta</taxon>
        <taxon>Embryophyta</taxon>
        <taxon>Tracheophyta</taxon>
        <taxon>Spermatophyta</taxon>
        <taxon>Magnoliopsida</taxon>
        <taxon>eudicotyledons</taxon>
        <taxon>Gunneridae</taxon>
        <taxon>Pentapetalae</taxon>
        <taxon>asterids</taxon>
        <taxon>lamiids</taxon>
        <taxon>Solanales</taxon>
        <taxon>Solanaceae</taxon>
        <taxon>Solanoideae</taxon>
        <taxon>Solaneae</taxon>
        <taxon>Solanum</taxon>
    </lineage>
</organism>
<dbReference type="EMBL" id="JBANQN010000001">
    <property type="protein sequence ID" value="KAK6803878.1"/>
    <property type="molecule type" value="Genomic_DNA"/>
</dbReference>
<accession>A0AAN8YND2</accession>
<keyword evidence="2" id="KW-1185">Reference proteome</keyword>